<dbReference type="SUPFAM" id="SSF52374">
    <property type="entry name" value="Nucleotidylyl transferase"/>
    <property type="match status" value="1"/>
</dbReference>
<dbReference type="Proteomes" id="UP001251528">
    <property type="component" value="Unassembled WGS sequence"/>
</dbReference>
<evidence type="ECO:0000313" key="2">
    <source>
        <dbReference type="EMBL" id="KAK2609085.1"/>
    </source>
</evidence>
<protein>
    <recommendedName>
        <fullName evidence="1">Cytidyltransferase-like domain-containing protein</fullName>
    </recommendedName>
</protein>
<dbReference type="EMBL" id="JASWJB010000027">
    <property type="protein sequence ID" value="KAK2609085.1"/>
    <property type="molecule type" value="Genomic_DNA"/>
</dbReference>
<gene>
    <name evidence="2" type="ORF">QQS21_002312</name>
</gene>
<dbReference type="Pfam" id="PF01467">
    <property type="entry name" value="CTP_transf_like"/>
    <property type="match status" value="1"/>
</dbReference>
<organism evidence="2 3">
    <name type="scientific">Conoideocrella luteorostrata</name>
    <dbReference type="NCBI Taxonomy" id="1105319"/>
    <lineage>
        <taxon>Eukaryota</taxon>
        <taxon>Fungi</taxon>
        <taxon>Dikarya</taxon>
        <taxon>Ascomycota</taxon>
        <taxon>Pezizomycotina</taxon>
        <taxon>Sordariomycetes</taxon>
        <taxon>Hypocreomycetidae</taxon>
        <taxon>Hypocreales</taxon>
        <taxon>Clavicipitaceae</taxon>
        <taxon>Conoideocrella</taxon>
    </lineage>
</organism>
<proteinExistence type="predicted"/>
<comment type="caution">
    <text evidence="2">The sequence shown here is derived from an EMBL/GenBank/DDBJ whole genome shotgun (WGS) entry which is preliminary data.</text>
</comment>
<dbReference type="AlphaFoldDB" id="A0AAJ0CY52"/>
<dbReference type="Gene3D" id="3.40.50.620">
    <property type="entry name" value="HUPs"/>
    <property type="match status" value="1"/>
</dbReference>
<feature type="domain" description="Cytidyltransferase-like" evidence="1">
    <location>
        <begin position="145"/>
        <end position="262"/>
    </location>
</feature>
<keyword evidence="3" id="KW-1185">Reference proteome</keyword>
<accession>A0AAJ0CY52</accession>
<dbReference type="GO" id="GO:0003824">
    <property type="term" value="F:catalytic activity"/>
    <property type="evidence" value="ECO:0007669"/>
    <property type="project" value="InterPro"/>
</dbReference>
<evidence type="ECO:0000313" key="3">
    <source>
        <dbReference type="Proteomes" id="UP001251528"/>
    </source>
</evidence>
<dbReference type="InterPro" id="IPR014729">
    <property type="entry name" value="Rossmann-like_a/b/a_fold"/>
</dbReference>
<evidence type="ECO:0000259" key="1">
    <source>
        <dbReference type="Pfam" id="PF01467"/>
    </source>
</evidence>
<reference evidence="2" key="1">
    <citation type="submission" date="2023-06" db="EMBL/GenBank/DDBJ databases">
        <title>Conoideocrella luteorostrata (Hypocreales: Clavicipitaceae), a potential biocontrol fungus for elongate hemlock scale in United States Christmas tree production areas.</title>
        <authorList>
            <person name="Barrett H."/>
            <person name="Lovett B."/>
            <person name="Macias A.M."/>
            <person name="Stajich J.E."/>
            <person name="Kasson M.T."/>
        </authorList>
    </citation>
    <scope>NUCLEOTIDE SEQUENCE</scope>
    <source>
        <strain evidence="2">ARSEF 14590</strain>
    </source>
</reference>
<sequence length="321" mass="36651">MLPTDDEPLCGFQQPPVLSNEKTAFYQTKPTRCFVWISGASSPRKNFPGVSFALPLGGQLSTARPIKHYPSLKFRNGSFSLVHHLPLFFADQSSSATKMQRTIWDYSCEAAIQAGTRVPMNTLPFSPKHNPQHSIVHEGNNRILLFPGSFNPPHQGHLALLNATIGWTMKHLNIRGIILFPRDGKELEPKILDERFSIILDKGKRIELWRESGDIPENDMWLFDSDRDSLSRFQRQLQRNLKKTRIKLSFMLLIGPDWMSTHTRYDPGQWNCSEAITCDASRPVDFRCEYTLRQFSGCSPWQLSSFDNSFNLDSKTAGFSK</sequence>
<dbReference type="InterPro" id="IPR004821">
    <property type="entry name" value="Cyt_trans-like"/>
</dbReference>
<name>A0AAJ0CY52_9HYPO</name>